<evidence type="ECO:0000256" key="3">
    <source>
        <dbReference type="ARBA" id="ARBA00022840"/>
    </source>
</evidence>
<dbReference type="Proteomes" id="UP000317371">
    <property type="component" value="Unassembled WGS sequence"/>
</dbReference>
<dbReference type="OrthoDB" id="159124at2"/>
<dbReference type="EMBL" id="VIGC01000005">
    <property type="protein sequence ID" value="TQE96952.1"/>
    <property type="molecule type" value="Genomic_DNA"/>
</dbReference>
<dbReference type="InParanoid" id="A0A540VJQ8"/>
<proteinExistence type="inferred from homology"/>
<protein>
    <recommendedName>
        <fullName evidence="10">ParB/Sulfiredoxin domain-containing protein</fullName>
    </recommendedName>
</protein>
<dbReference type="Gene3D" id="3.30.1760.10">
    <property type="entry name" value="Conserved hypothetical protein from pyrococcus furiosus pfu- 392566-001, domain 2"/>
    <property type="match status" value="1"/>
</dbReference>
<evidence type="ECO:0000256" key="4">
    <source>
        <dbReference type="ARBA" id="ARBA00023002"/>
    </source>
</evidence>
<dbReference type="Pfam" id="PF02826">
    <property type="entry name" value="2-Hacid_dh_C"/>
    <property type="match status" value="1"/>
</dbReference>
<dbReference type="PANTHER" id="PTHR42789:SF1">
    <property type="entry name" value="D-ISOMER SPECIFIC 2-HYDROXYACID DEHYDROGENASE FAMILY PROTEIN (AFU_ORTHOLOGUE AFUA_6G10090)"/>
    <property type="match status" value="1"/>
</dbReference>
<gene>
    <name evidence="8" type="ORF">FKZ61_04745</name>
</gene>
<keyword evidence="5" id="KW-0520">NAD</keyword>
<dbReference type="GO" id="GO:0051287">
    <property type="term" value="F:NAD binding"/>
    <property type="evidence" value="ECO:0007669"/>
    <property type="project" value="InterPro"/>
</dbReference>
<dbReference type="GO" id="GO:0016616">
    <property type="term" value="F:oxidoreductase activity, acting on the CH-OH group of donors, NAD or NADP as acceptor"/>
    <property type="evidence" value="ECO:0007669"/>
    <property type="project" value="InterPro"/>
</dbReference>
<evidence type="ECO:0000259" key="6">
    <source>
        <dbReference type="Pfam" id="PF00389"/>
    </source>
</evidence>
<dbReference type="Gene3D" id="3.90.1530.10">
    <property type="entry name" value="Conserved hypothetical protein from pyrococcus furiosus pfu- 392566-001, ParB domain"/>
    <property type="match status" value="1"/>
</dbReference>
<keyword evidence="9" id="KW-1185">Reference proteome</keyword>
<keyword evidence="4" id="KW-0560">Oxidoreductase</keyword>
<dbReference type="SUPFAM" id="SSF51735">
    <property type="entry name" value="NAD(P)-binding Rossmann-fold domains"/>
    <property type="match status" value="1"/>
</dbReference>
<dbReference type="InterPro" id="IPR036086">
    <property type="entry name" value="ParB/Sulfiredoxin_sf"/>
</dbReference>
<evidence type="ECO:0000256" key="2">
    <source>
        <dbReference type="ARBA" id="ARBA00022741"/>
    </source>
</evidence>
<dbReference type="AlphaFoldDB" id="A0A540VJQ8"/>
<dbReference type="InterPro" id="IPR050857">
    <property type="entry name" value="D-2-hydroxyacid_DH"/>
</dbReference>
<evidence type="ECO:0000313" key="9">
    <source>
        <dbReference type="Proteomes" id="UP000317371"/>
    </source>
</evidence>
<organism evidence="8 9">
    <name type="scientific">Litorilinea aerophila</name>
    <dbReference type="NCBI Taxonomy" id="1204385"/>
    <lineage>
        <taxon>Bacteria</taxon>
        <taxon>Bacillati</taxon>
        <taxon>Chloroflexota</taxon>
        <taxon>Caldilineae</taxon>
        <taxon>Caldilineales</taxon>
        <taxon>Caldilineaceae</taxon>
        <taxon>Litorilinea</taxon>
    </lineage>
</organism>
<dbReference type="GO" id="GO:0005524">
    <property type="term" value="F:ATP binding"/>
    <property type="evidence" value="ECO:0007669"/>
    <property type="project" value="UniProtKB-KW"/>
</dbReference>
<name>A0A540VJQ8_9CHLR</name>
<evidence type="ECO:0008006" key="10">
    <source>
        <dbReference type="Google" id="ProtNLM"/>
    </source>
</evidence>
<dbReference type="InterPro" id="IPR006139">
    <property type="entry name" value="D-isomer_2_OHA_DH_cat_dom"/>
</dbReference>
<evidence type="ECO:0000256" key="5">
    <source>
        <dbReference type="ARBA" id="ARBA00023027"/>
    </source>
</evidence>
<sequence length="624" mass="66928">MLACGQYRNNIIPEPPFRINCIPKGSFCNSHWEQKEVAKMAVVPPRDPAAGPRILVCDPIHEEGLRLLRQHARVDVVEGALTPAELAERIGDYEAVIVGARTTLPAAVIHRGSRLQVIGRAAAGLDNIDVAAARAEGVQVVDSPDPHTVAVAEQVLALMLALAHRLHPGRGGSPGATGLSSPDAPAGLAGKTLGVLGFGPVGRQVAGRARAFGMRVLVHQQPPTPELILDPAVEQVSLTDLLEQADVLTIHDLSGPLTGSLDASTLARLPTGAIVVLAVPQARVDAEVLLEGLETGRLAGVGLVLAEEPPRTWSGLLSHPRVLVAPPLPPHPAETQRRLALAVAHQVLARLRPQPPAGTLALKVVAVEEALPHEEYDRSRVTELAARLTAEGRLINPPVAVLHRGRYIVLDGATRVTAFRELRYPHIVLQVVDLGQQGVQLYTWHHVIRGGAGLLSRLAELPGIRLVPVGEGGDGPNAGEQALAHLITAQGVTYRVEAAAGADWLEQLNQVVACYSEWGRVERTLTTDLESLRSQYPDLAALVTFPPFTLDTVLTLAAEGRKLPAGITRFVIPGRILRLNAPLERLAGDEPLAAKQAWLDNLLREKLAYRQVRYYQEPVVLLDE</sequence>
<dbReference type="InterPro" id="IPR036291">
    <property type="entry name" value="NAD(P)-bd_dom_sf"/>
</dbReference>
<dbReference type="SUPFAM" id="SSF110849">
    <property type="entry name" value="ParB/Sulfiredoxin"/>
    <property type="match status" value="1"/>
</dbReference>
<evidence type="ECO:0000313" key="8">
    <source>
        <dbReference type="EMBL" id="TQE96952.1"/>
    </source>
</evidence>
<keyword evidence="2" id="KW-0547">Nucleotide-binding</keyword>
<evidence type="ECO:0000259" key="7">
    <source>
        <dbReference type="Pfam" id="PF02826"/>
    </source>
</evidence>
<dbReference type="SUPFAM" id="SSF52283">
    <property type="entry name" value="Formate/glycerate dehydrogenase catalytic domain-like"/>
    <property type="match status" value="1"/>
</dbReference>
<reference evidence="8 9" key="1">
    <citation type="submission" date="2019-06" db="EMBL/GenBank/DDBJ databases">
        <title>Genome sequence of Litorilinea aerophila BAA-2444.</title>
        <authorList>
            <person name="Maclea K.S."/>
            <person name="Maurais E.G."/>
            <person name="Iannazzi L.C."/>
        </authorList>
    </citation>
    <scope>NUCLEOTIDE SEQUENCE [LARGE SCALE GENOMIC DNA]</scope>
    <source>
        <strain evidence="8 9">ATCC BAA-2444</strain>
    </source>
</reference>
<dbReference type="InterPro" id="IPR006140">
    <property type="entry name" value="D-isomer_DH_NAD-bd"/>
</dbReference>
<comment type="caution">
    <text evidence="8">The sequence shown here is derived from an EMBL/GenBank/DDBJ whole genome shotgun (WGS) entry which is preliminary data.</text>
</comment>
<feature type="domain" description="D-isomer specific 2-hydroxyacid dehydrogenase NAD-binding" evidence="7">
    <location>
        <begin position="157"/>
        <end position="326"/>
    </location>
</feature>
<feature type="domain" description="D-isomer specific 2-hydroxyacid dehydrogenase catalytic" evidence="6">
    <location>
        <begin position="54"/>
        <end position="356"/>
    </location>
</feature>
<accession>A0A540VJQ8</accession>
<dbReference type="PANTHER" id="PTHR42789">
    <property type="entry name" value="D-ISOMER SPECIFIC 2-HYDROXYACID DEHYDROGENASE FAMILY PROTEIN (AFU_ORTHOLOGUE AFUA_6G10090)"/>
    <property type="match status" value="1"/>
</dbReference>
<dbReference type="InterPro" id="IPR023098">
    <property type="entry name" value="SerK/SbnI_C"/>
</dbReference>
<dbReference type="Gene3D" id="3.40.50.720">
    <property type="entry name" value="NAD(P)-binding Rossmann-like Domain"/>
    <property type="match status" value="2"/>
</dbReference>
<keyword evidence="3" id="KW-0067">ATP-binding</keyword>
<evidence type="ECO:0000256" key="1">
    <source>
        <dbReference type="ARBA" id="ARBA00005854"/>
    </source>
</evidence>
<dbReference type="Pfam" id="PF00389">
    <property type="entry name" value="2-Hacid_dh"/>
    <property type="match status" value="1"/>
</dbReference>
<comment type="similarity">
    <text evidence="1">Belongs to the D-isomer specific 2-hydroxyacid dehydrogenase family.</text>
</comment>